<reference evidence="1 2" key="1">
    <citation type="journal article" date="2015" name="Antonie Van Leeuwenhoek">
        <title>Pseudooceanicola atlanticus gen. nov. sp. nov., isolated from surface seawater of the Atlantic Ocean and reclassification of Oceanicola batsensis, Oceanicola marinus, Oceanicola nitratireducens, Oceanicola nanhaiensis, Oceanicola antarcticus and Oceanicola flagellatus, as Pseudooceanicola batsensis comb. nov., Pseudooceanicola marinus comb. nov., Pseudooceanicola nitratireducens comb. nov., Pseudooceanicola nanhaiensis comb. nov., Pseudooceanicola antarcticus comb. nov., and Pseudooceanicola flagellatus comb. nov.</title>
        <authorList>
            <person name="Lai Q."/>
            <person name="Li G."/>
            <person name="Liu X."/>
            <person name="Du Y."/>
            <person name="Sun F."/>
            <person name="Shao Z."/>
        </authorList>
    </citation>
    <scope>NUCLEOTIDE SEQUENCE [LARGE SCALE GENOMIC DNA]</scope>
    <source>
        <strain evidence="1 2">22II-s11g</strain>
    </source>
</reference>
<evidence type="ECO:0000313" key="2">
    <source>
        <dbReference type="Proteomes" id="UP000030004"/>
    </source>
</evidence>
<dbReference type="GO" id="GO:0006260">
    <property type="term" value="P:DNA replication"/>
    <property type="evidence" value="ECO:0007669"/>
    <property type="project" value="InterPro"/>
</dbReference>
<accession>A0A0A0ECJ7</accession>
<dbReference type="SUPFAM" id="SSF102400">
    <property type="entry name" value="DNA polymerase III chi subunit"/>
    <property type="match status" value="1"/>
</dbReference>
<dbReference type="GO" id="GO:0032298">
    <property type="term" value="P:positive regulation of DNA-templated DNA replication initiation"/>
    <property type="evidence" value="ECO:0007669"/>
    <property type="project" value="TreeGrafter"/>
</dbReference>
<dbReference type="OrthoDB" id="9795973at2"/>
<dbReference type="eggNOG" id="COG2927">
    <property type="taxonomic scope" value="Bacteria"/>
</dbReference>
<organism evidence="1 2">
    <name type="scientific">Pseudooceanicola atlanticus</name>
    <dbReference type="NCBI Taxonomy" id="1461694"/>
    <lineage>
        <taxon>Bacteria</taxon>
        <taxon>Pseudomonadati</taxon>
        <taxon>Pseudomonadota</taxon>
        <taxon>Alphaproteobacteria</taxon>
        <taxon>Rhodobacterales</taxon>
        <taxon>Paracoccaceae</taxon>
        <taxon>Pseudooceanicola</taxon>
    </lineage>
</organism>
<dbReference type="InterPro" id="IPR007459">
    <property type="entry name" value="DNA_pol3_chi"/>
</dbReference>
<name>A0A0A0ECJ7_9RHOB</name>
<dbReference type="Proteomes" id="UP000030004">
    <property type="component" value="Unassembled WGS sequence"/>
</dbReference>
<sequence length="156" mass="17067">MGEAYFYHLTMSAVDQTLPMLLGKARGAGWRITVRGGQPDRLAWLDEKLWLGPEEDFLPHGLAGGEHDALQPILLTTGAAANDPACLMTIDGAELTPEEVRAMERVCVLFDGNDHDALQRARVQWRTLVDAGCGAKYWSEAGGRWEMKAESAAKDA</sequence>
<dbReference type="GO" id="GO:0003677">
    <property type="term" value="F:DNA binding"/>
    <property type="evidence" value="ECO:0007669"/>
    <property type="project" value="InterPro"/>
</dbReference>
<dbReference type="PANTHER" id="PTHR38767:SF1">
    <property type="entry name" value="DNA POLYMERASE III SUBUNIT CHI"/>
    <property type="match status" value="1"/>
</dbReference>
<dbReference type="Pfam" id="PF04364">
    <property type="entry name" value="DNA_pol3_chi"/>
    <property type="match status" value="1"/>
</dbReference>
<comment type="caution">
    <text evidence="1">The sequence shown here is derived from an EMBL/GenBank/DDBJ whole genome shotgun (WGS) entry which is preliminary data.</text>
</comment>
<dbReference type="Gene3D" id="3.40.50.10110">
    <property type="entry name" value="DNA polymerase III subunit chi"/>
    <property type="match status" value="1"/>
</dbReference>
<dbReference type="RefSeq" id="WP_043747459.1">
    <property type="nucleotide sequence ID" value="NZ_AQQX01000003.1"/>
</dbReference>
<keyword evidence="2" id="KW-1185">Reference proteome</keyword>
<evidence type="ECO:0000313" key="1">
    <source>
        <dbReference type="EMBL" id="KGM48681.1"/>
    </source>
</evidence>
<proteinExistence type="predicted"/>
<dbReference type="GO" id="GO:0003887">
    <property type="term" value="F:DNA-directed DNA polymerase activity"/>
    <property type="evidence" value="ECO:0007669"/>
    <property type="project" value="InterPro"/>
</dbReference>
<dbReference type="NCBIfam" id="NF004347">
    <property type="entry name" value="PRK05728.1-4"/>
    <property type="match status" value="1"/>
</dbReference>
<dbReference type="PANTHER" id="PTHR38767">
    <property type="entry name" value="DNA POLYMERASE III SUBUNIT CHI"/>
    <property type="match status" value="1"/>
</dbReference>
<dbReference type="STRING" id="1461694.ATO9_08120"/>
<dbReference type="EMBL" id="AQQX01000003">
    <property type="protein sequence ID" value="KGM48681.1"/>
    <property type="molecule type" value="Genomic_DNA"/>
</dbReference>
<protein>
    <submittedName>
        <fullName evidence="1">DNA polymerase III subunit chi</fullName>
    </submittedName>
</protein>
<gene>
    <name evidence="1" type="ORF">ATO9_08120</name>
</gene>
<dbReference type="AlphaFoldDB" id="A0A0A0ECJ7"/>
<dbReference type="InterPro" id="IPR036768">
    <property type="entry name" value="PolIII_chi_sf"/>
</dbReference>